<proteinExistence type="inferred from homology"/>
<dbReference type="AlphaFoldDB" id="A0A1H1QIW9"/>
<dbReference type="SUPFAM" id="SSF88946">
    <property type="entry name" value="Sigma2 domain of RNA polymerase sigma factors"/>
    <property type="match status" value="1"/>
</dbReference>
<protein>
    <submittedName>
        <fullName evidence="7">RNA polymerase sigma-70 factor, ECF subfamily</fullName>
    </submittedName>
</protein>
<name>A0A1H1QIW9_9GAMM</name>
<sequence length="162" mass="18774">MDMHTLYRDHHGWLERWLISKLGCSHRAADLAQDTFMRLLAKDDLPGLHEPRAFLTTVAKRVMSNQWRRKQLEQAYLEALAHQPERFALSPEEQALVMETLLQVDRLLDGLPGVVRRVFLHVQLDGMSHADVARALNISISTVKRHLRRAALRCYFGLELEQ</sequence>
<accession>A0A1H1QIW9</accession>
<dbReference type="InterPro" id="IPR014284">
    <property type="entry name" value="RNA_pol_sigma-70_dom"/>
</dbReference>
<dbReference type="InterPro" id="IPR013249">
    <property type="entry name" value="RNA_pol_sigma70_r4_t2"/>
</dbReference>
<dbReference type="EMBL" id="LT629763">
    <property type="protein sequence ID" value="SDS23253.1"/>
    <property type="molecule type" value="Genomic_DNA"/>
</dbReference>
<dbReference type="NCBIfam" id="NF009180">
    <property type="entry name" value="PRK12528.1"/>
    <property type="match status" value="1"/>
</dbReference>
<dbReference type="PANTHER" id="PTHR43133">
    <property type="entry name" value="RNA POLYMERASE ECF-TYPE SIGMA FACTO"/>
    <property type="match status" value="1"/>
</dbReference>
<evidence type="ECO:0000256" key="4">
    <source>
        <dbReference type="ARBA" id="ARBA00023163"/>
    </source>
</evidence>
<reference evidence="8" key="1">
    <citation type="submission" date="2016-10" db="EMBL/GenBank/DDBJ databases">
        <authorList>
            <person name="Varghese N."/>
            <person name="Submissions S."/>
        </authorList>
    </citation>
    <scope>NUCLEOTIDE SEQUENCE [LARGE SCALE GENOMIC DNA]</scope>
    <source>
        <strain evidence="8">JCM 14963</strain>
    </source>
</reference>
<keyword evidence="2" id="KW-0805">Transcription regulation</keyword>
<dbReference type="GO" id="GO:0006352">
    <property type="term" value="P:DNA-templated transcription initiation"/>
    <property type="evidence" value="ECO:0007669"/>
    <property type="project" value="InterPro"/>
</dbReference>
<dbReference type="SUPFAM" id="SSF88659">
    <property type="entry name" value="Sigma3 and sigma4 domains of RNA polymerase sigma factors"/>
    <property type="match status" value="1"/>
</dbReference>
<comment type="similarity">
    <text evidence="1">Belongs to the sigma-70 factor family. ECF subfamily.</text>
</comment>
<dbReference type="InterPro" id="IPR039425">
    <property type="entry name" value="RNA_pol_sigma-70-like"/>
</dbReference>
<dbReference type="GO" id="GO:0016987">
    <property type="term" value="F:sigma factor activity"/>
    <property type="evidence" value="ECO:0007669"/>
    <property type="project" value="UniProtKB-KW"/>
</dbReference>
<dbReference type="FunFam" id="1.10.1740.10:FF:000009">
    <property type="entry name" value="RNA polymerase sigma factor"/>
    <property type="match status" value="1"/>
</dbReference>
<dbReference type="Gene3D" id="1.10.10.10">
    <property type="entry name" value="Winged helix-like DNA-binding domain superfamily/Winged helix DNA-binding domain"/>
    <property type="match status" value="1"/>
</dbReference>
<feature type="domain" description="RNA polymerase sigma factor 70 region 4 type 2" evidence="6">
    <location>
        <begin position="102"/>
        <end position="154"/>
    </location>
</feature>
<evidence type="ECO:0000259" key="5">
    <source>
        <dbReference type="Pfam" id="PF04542"/>
    </source>
</evidence>
<dbReference type="PANTHER" id="PTHR43133:SF63">
    <property type="entry name" value="RNA POLYMERASE SIGMA FACTOR FECI-RELATED"/>
    <property type="match status" value="1"/>
</dbReference>
<evidence type="ECO:0000256" key="2">
    <source>
        <dbReference type="ARBA" id="ARBA00023015"/>
    </source>
</evidence>
<dbReference type="NCBIfam" id="TIGR02937">
    <property type="entry name" value="sigma70-ECF"/>
    <property type="match status" value="1"/>
</dbReference>
<evidence type="ECO:0000256" key="1">
    <source>
        <dbReference type="ARBA" id="ARBA00010641"/>
    </source>
</evidence>
<dbReference type="InterPro" id="IPR036388">
    <property type="entry name" value="WH-like_DNA-bd_sf"/>
</dbReference>
<evidence type="ECO:0000256" key="3">
    <source>
        <dbReference type="ARBA" id="ARBA00023082"/>
    </source>
</evidence>
<keyword evidence="4" id="KW-0804">Transcription</keyword>
<dbReference type="InterPro" id="IPR013324">
    <property type="entry name" value="RNA_pol_sigma_r3/r4-like"/>
</dbReference>
<dbReference type="GO" id="GO:0003677">
    <property type="term" value="F:DNA binding"/>
    <property type="evidence" value="ECO:0007669"/>
    <property type="project" value="InterPro"/>
</dbReference>
<evidence type="ECO:0000313" key="7">
    <source>
        <dbReference type="EMBL" id="SDS23253.1"/>
    </source>
</evidence>
<organism evidence="7 8">
    <name type="scientific">Halopseudomonas sabulinigri</name>
    <dbReference type="NCBI Taxonomy" id="472181"/>
    <lineage>
        <taxon>Bacteria</taxon>
        <taxon>Pseudomonadati</taxon>
        <taxon>Pseudomonadota</taxon>
        <taxon>Gammaproteobacteria</taxon>
        <taxon>Pseudomonadales</taxon>
        <taxon>Pseudomonadaceae</taxon>
        <taxon>Halopseudomonas</taxon>
    </lineage>
</organism>
<dbReference type="Gene3D" id="1.10.1740.10">
    <property type="match status" value="1"/>
</dbReference>
<evidence type="ECO:0000313" key="8">
    <source>
        <dbReference type="Proteomes" id="UP000243413"/>
    </source>
</evidence>
<dbReference type="InterPro" id="IPR007627">
    <property type="entry name" value="RNA_pol_sigma70_r2"/>
</dbReference>
<dbReference type="STRING" id="472181.SAMN05216271_1455"/>
<dbReference type="InterPro" id="IPR013325">
    <property type="entry name" value="RNA_pol_sigma_r2"/>
</dbReference>
<dbReference type="Proteomes" id="UP000243413">
    <property type="component" value="Chromosome I"/>
</dbReference>
<feature type="domain" description="RNA polymerase sigma-70 region 2" evidence="5">
    <location>
        <begin position="6"/>
        <end position="71"/>
    </location>
</feature>
<evidence type="ECO:0000259" key="6">
    <source>
        <dbReference type="Pfam" id="PF08281"/>
    </source>
</evidence>
<gene>
    <name evidence="7" type="ORF">SAMN05216271_1455</name>
</gene>
<keyword evidence="3" id="KW-0731">Sigma factor</keyword>
<dbReference type="Pfam" id="PF04542">
    <property type="entry name" value="Sigma70_r2"/>
    <property type="match status" value="1"/>
</dbReference>
<dbReference type="Pfam" id="PF08281">
    <property type="entry name" value="Sigma70_r4_2"/>
    <property type="match status" value="1"/>
</dbReference>